<accession>A0ACC4CFM1</accession>
<dbReference type="Proteomes" id="UP000309997">
    <property type="component" value="Unassembled WGS sequence"/>
</dbReference>
<evidence type="ECO:0000313" key="1">
    <source>
        <dbReference type="EMBL" id="KAL3596349.1"/>
    </source>
</evidence>
<comment type="caution">
    <text evidence="1">The sequence shown here is derived from an EMBL/GenBank/DDBJ whole genome shotgun (WGS) entry which is preliminary data.</text>
</comment>
<proteinExistence type="predicted"/>
<name>A0ACC4CFM1_POPAL</name>
<reference evidence="1 2" key="1">
    <citation type="journal article" date="2024" name="Plant Biotechnol. J.">
        <title>Genome and CRISPR/Cas9 system of a widespread forest tree (Populus alba) in the world.</title>
        <authorList>
            <person name="Liu Y.J."/>
            <person name="Jiang P.F."/>
            <person name="Han X.M."/>
            <person name="Li X.Y."/>
            <person name="Wang H.M."/>
            <person name="Wang Y.J."/>
            <person name="Wang X.X."/>
            <person name="Zeng Q.Y."/>
        </authorList>
    </citation>
    <scope>NUCLEOTIDE SEQUENCE [LARGE SCALE GENOMIC DNA]</scope>
    <source>
        <strain evidence="2">cv. PAL-ZL1</strain>
    </source>
</reference>
<sequence>MRGSITLAASHGICFCGLSQGLNPVRSGASKLHYSLIAFAEFGYSAANLQRKQATIMDWVFRPRLGFQPYGPGPSIWESL</sequence>
<protein>
    <submittedName>
        <fullName evidence="1">Uncharacterized protein</fullName>
    </submittedName>
</protein>
<gene>
    <name evidence="1" type="ORF">D5086_007986</name>
</gene>
<keyword evidence="2" id="KW-1185">Reference proteome</keyword>
<organism evidence="1 2">
    <name type="scientific">Populus alba</name>
    <name type="common">White poplar</name>
    <dbReference type="NCBI Taxonomy" id="43335"/>
    <lineage>
        <taxon>Eukaryota</taxon>
        <taxon>Viridiplantae</taxon>
        <taxon>Streptophyta</taxon>
        <taxon>Embryophyta</taxon>
        <taxon>Tracheophyta</taxon>
        <taxon>Spermatophyta</taxon>
        <taxon>Magnoliopsida</taxon>
        <taxon>eudicotyledons</taxon>
        <taxon>Gunneridae</taxon>
        <taxon>Pentapetalae</taxon>
        <taxon>rosids</taxon>
        <taxon>fabids</taxon>
        <taxon>Malpighiales</taxon>
        <taxon>Salicaceae</taxon>
        <taxon>Saliceae</taxon>
        <taxon>Populus</taxon>
    </lineage>
</organism>
<dbReference type="EMBL" id="RCHU02000004">
    <property type="protein sequence ID" value="KAL3596349.1"/>
    <property type="molecule type" value="Genomic_DNA"/>
</dbReference>
<evidence type="ECO:0000313" key="2">
    <source>
        <dbReference type="Proteomes" id="UP000309997"/>
    </source>
</evidence>